<feature type="compositionally biased region" description="Basic and acidic residues" evidence="1">
    <location>
        <begin position="14"/>
        <end position="28"/>
    </location>
</feature>
<sequence>MREMTASPTSPRHSNKEGGGRGREEERRGGAVKVWTVGEVMMNMEEERVEKMNKMIDSICEKGAFDLVGYGGEKGLLFYIRPSAFSRLTSAEVAVLPSYVLQLLSKTLQDRPIEGQGLMLVDQSSTNITSLAEKCLAETIALLSSVALSEVGVKYNKTYLLVQSQVNISKVRWIRDLLPRSSLSPFVFQPSPVYASGGRGGGGRGAYRGESGEYGGGGSSGGSLYDDERKNSAWERRKVAFLPSADDARQLCSVFSAPISLHMSRFFSAYEREKRVSIASHTSDQCSALAWEETIEF</sequence>
<reference evidence="2" key="1">
    <citation type="submission" date="2021-01" db="EMBL/GenBank/DDBJ databases">
        <authorList>
            <person name="Corre E."/>
            <person name="Pelletier E."/>
            <person name="Niang G."/>
            <person name="Scheremetjew M."/>
            <person name="Finn R."/>
            <person name="Kale V."/>
            <person name="Holt S."/>
            <person name="Cochrane G."/>
            <person name="Meng A."/>
            <person name="Brown T."/>
            <person name="Cohen L."/>
        </authorList>
    </citation>
    <scope>NUCLEOTIDE SEQUENCE</scope>
    <source>
        <strain evidence="2">NIES-2562</strain>
    </source>
</reference>
<evidence type="ECO:0000256" key="1">
    <source>
        <dbReference type="SAM" id="MobiDB-lite"/>
    </source>
</evidence>
<organism evidence="2">
    <name type="scientific">Palpitomonas bilix</name>
    <dbReference type="NCBI Taxonomy" id="652834"/>
    <lineage>
        <taxon>Eukaryota</taxon>
        <taxon>Eukaryota incertae sedis</taxon>
    </lineage>
</organism>
<feature type="compositionally biased region" description="Polar residues" evidence="1">
    <location>
        <begin position="1"/>
        <end position="12"/>
    </location>
</feature>
<accession>A0A7S3DL89</accession>
<dbReference type="AlphaFoldDB" id="A0A7S3DL89"/>
<feature type="region of interest" description="Disordered" evidence="1">
    <location>
        <begin position="1"/>
        <end position="28"/>
    </location>
</feature>
<evidence type="ECO:0000313" key="2">
    <source>
        <dbReference type="EMBL" id="CAE0261165.1"/>
    </source>
</evidence>
<dbReference type="EMBL" id="HBIB01036152">
    <property type="protein sequence ID" value="CAE0261165.1"/>
    <property type="molecule type" value="Transcribed_RNA"/>
</dbReference>
<gene>
    <name evidence="2" type="ORF">PBIL07802_LOCUS23455</name>
</gene>
<name>A0A7S3DL89_9EUKA</name>
<proteinExistence type="predicted"/>
<protein>
    <submittedName>
        <fullName evidence="2">Uncharacterized protein</fullName>
    </submittedName>
</protein>